<protein>
    <recommendedName>
        <fullName evidence="1">Peptidase S74 domain-containing protein</fullName>
    </recommendedName>
</protein>
<dbReference type="GO" id="GO:0016540">
    <property type="term" value="P:protein autoprocessing"/>
    <property type="evidence" value="ECO:0007669"/>
    <property type="project" value="TreeGrafter"/>
</dbReference>
<feature type="domain" description="Peptidase S74" evidence="1">
    <location>
        <begin position="203"/>
        <end position="299"/>
    </location>
</feature>
<evidence type="ECO:0000313" key="3">
    <source>
        <dbReference type="Proteomes" id="UP000320055"/>
    </source>
</evidence>
<dbReference type="PROSITE" id="PS51688">
    <property type="entry name" value="ICA"/>
    <property type="match status" value="1"/>
</dbReference>
<reference evidence="2 3" key="1">
    <citation type="submission" date="2019-01" db="EMBL/GenBank/DDBJ databases">
        <authorList>
            <person name="Brito A."/>
        </authorList>
    </citation>
    <scope>NUCLEOTIDE SEQUENCE [LARGE SCALE GENOMIC DNA]</scope>
    <source>
        <strain evidence="2">1</strain>
    </source>
</reference>
<dbReference type="AlphaFoldDB" id="A0A563W4A8"/>
<dbReference type="Pfam" id="PF13884">
    <property type="entry name" value="Peptidase_S74"/>
    <property type="match status" value="1"/>
</dbReference>
<organism evidence="2 3">
    <name type="scientific">Hyella patelloides LEGE 07179</name>
    <dbReference type="NCBI Taxonomy" id="945734"/>
    <lineage>
        <taxon>Bacteria</taxon>
        <taxon>Bacillati</taxon>
        <taxon>Cyanobacteriota</taxon>
        <taxon>Cyanophyceae</taxon>
        <taxon>Pleurocapsales</taxon>
        <taxon>Hyellaceae</taxon>
        <taxon>Hyella</taxon>
    </lineage>
</organism>
<sequence>MANVLNLDNGGERFNICLEPNGNLDFKSNAENCGGNTRITINDDTGNVGVATTNPAQRLHVQGNRVRLENGGKILDLRADGSEIDIETSTNSLFIKASGTGNHVVFNPFAGDGNVGIGIENPAAPLHVVGRLGLQNDNVAELWNLYVDNSGNLTVNSNSVTGGTNRLFINDDNGNVGIGTTSPTERLHVVGNICHTGSIGACSDLRYKTDIEPLADSLNKVLSMHGMRYQWNQEAFPNHGFDEEPQVGFIGQEVENICPEVVSTDSEGYKYLDYSRLTPVLVEAIKEQQEIIEQQKSALGEALGKLAQLEVTVQKISANS</sequence>
<name>A0A563W4A8_9CYAN</name>
<evidence type="ECO:0000259" key="1">
    <source>
        <dbReference type="PROSITE" id="PS51688"/>
    </source>
</evidence>
<dbReference type="InterPro" id="IPR051577">
    <property type="entry name" value="MRF-like"/>
</dbReference>
<accession>A0A563W4A8</accession>
<dbReference type="OrthoDB" id="483990at2"/>
<dbReference type="GO" id="GO:0045893">
    <property type="term" value="P:positive regulation of DNA-templated transcription"/>
    <property type="evidence" value="ECO:0007669"/>
    <property type="project" value="TreeGrafter"/>
</dbReference>
<dbReference type="InterPro" id="IPR030392">
    <property type="entry name" value="S74_ICA"/>
</dbReference>
<dbReference type="GO" id="GO:0043565">
    <property type="term" value="F:sequence-specific DNA binding"/>
    <property type="evidence" value="ECO:0007669"/>
    <property type="project" value="TreeGrafter"/>
</dbReference>
<dbReference type="PANTHER" id="PTHR13029">
    <property type="match status" value="1"/>
</dbReference>
<gene>
    <name evidence="2" type="ORF">H1P_800009</name>
</gene>
<dbReference type="Proteomes" id="UP000320055">
    <property type="component" value="Unassembled WGS sequence"/>
</dbReference>
<proteinExistence type="predicted"/>
<dbReference type="RefSeq" id="WP_144867828.1">
    <property type="nucleotide sequence ID" value="NZ_LR213838.1"/>
</dbReference>
<dbReference type="EMBL" id="CAACVJ010000688">
    <property type="protein sequence ID" value="VEP18518.1"/>
    <property type="molecule type" value="Genomic_DNA"/>
</dbReference>
<evidence type="ECO:0000313" key="2">
    <source>
        <dbReference type="EMBL" id="VEP18518.1"/>
    </source>
</evidence>
<dbReference type="PANTHER" id="PTHR13029:SF18">
    <property type="entry name" value="MYELIN REGULATORY FACTOR HOMOLOG 1"/>
    <property type="match status" value="1"/>
</dbReference>
<dbReference type="GO" id="GO:0003700">
    <property type="term" value="F:DNA-binding transcription factor activity"/>
    <property type="evidence" value="ECO:0007669"/>
    <property type="project" value="TreeGrafter"/>
</dbReference>
<keyword evidence="3" id="KW-1185">Reference proteome</keyword>